<dbReference type="AlphaFoldDB" id="A0A381WFC3"/>
<comment type="subcellular location">
    <subcellularLocation>
        <location evidence="1">Membrane</location>
        <topology evidence="1">Single-pass membrane protein</topology>
    </subcellularLocation>
</comment>
<dbReference type="GO" id="GO:0046961">
    <property type="term" value="F:proton-transporting ATPase activity, rotational mechanism"/>
    <property type="evidence" value="ECO:0007669"/>
    <property type="project" value="TreeGrafter"/>
</dbReference>
<dbReference type="InterPro" id="IPR002146">
    <property type="entry name" value="ATP_synth_b/b'su_bac/chlpt"/>
</dbReference>
<sequence length="150" mass="17016">MENFPHLPTLLSVGAATVFLMLVLNQFLFKPLRTIIDERERRTMHAQEELEAANILQAERLDQIDNRLKDARREAHDIRDTAQRAGRAERDERMMEARKAAQDIVEKARAALAADVEIAHKDLESEAERLSQVIAKQLLGRPVGPEGKSN</sequence>
<evidence type="ECO:0000256" key="11">
    <source>
        <dbReference type="SAM" id="MobiDB-lite"/>
    </source>
</evidence>
<dbReference type="EMBL" id="UINC01011579">
    <property type="protein sequence ID" value="SVA51011.1"/>
    <property type="molecule type" value="Genomic_DNA"/>
</dbReference>
<dbReference type="PANTHER" id="PTHR33445">
    <property type="entry name" value="ATP SYNTHASE SUBUNIT B', CHLOROPLASTIC"/>
    <property type="match status" value="1"/>
</dbReference>
<evidence type="ECO:0000256" key="4">
    <source>
        <dbReference type="ARBA" id="ARBA00022547"/>
    </source>
</evidence>
<keyword evidence="9 12" id="KW-0472">Membrane</keyword>
<accession>A0A381WFC3</accession>
<dbReference type="CDD" id="cd06503">
    <property type="entry name" value="ATP-synt_Fo_b"/>
    <property type="match status" value="1"/>
</dbReference>
<proteinExistence type="inferred from homology"/>
<evidence type="ECO:0000256" key="3">
    <source>
        <dbReference type="ARBA" id="ARBA00022448"/>
    </source>
</evidence>
<evidence type="ECO:0000256" key="6">
    <source>
        <dbReference type="ARBA" id="ARBA00022781"/>
    </source>
</evidence>
<keyword evidence="3" id="KW-0813">Transport</keyword>
<evidence type="ECO:0000256" key="9">
    <source>
        <dbReference type="ARBA" id="ARBA00023136"/>
    </source>
</evidence>
<evidence type="ECO:0000256" key="10">
    <source>
        <dbReference type="ARBA" id="ARBA00025198"/>
    </source>
</evidence>
<comment type="similarity">
    <text evidence="2">Belongs to the ATPase B chain family.</text>
</comment>
<keyword evidence="7 12" id="KW-1133">Transmembrane helix</keyword>
<evidence type="ECO:0000256" key="2">
    <source>
        <dbReference type="ARBA" id="ARBA00005513"/>
    </source>
</evidence>
<name>A0A381WFC3_9ZZZZ</name>
<dbReference type="PANTHER" id="PTHR33445:SF2">
    <property type="entry name" value="ATP SYNTHASE SUBUNIT B', CHLOROPLASTIC"/>
    <property type="match status" value="1"/>
</dbReference>
<evidence type="ECO:0000256" key="8">
    <source>
        <dbReference type="ARBA" id="ARBA00023065"/>
    </source>
</evidence>
<keyword evidence="8" id="KW-0406">Ion transport</keyword>
<comment type="function">
    <text evidence="10">F(1)F(0) ATP synthase produces ATP from ADP in the presence of a proton or sodium gradient. F-type ATPases consist of two structural domains, F(1) containing the extramembraneous catalytic core and F(0) containing the membrane proton channel, linked together by a central stalk and a peripheral stalk. During catalysis, ATP synthesis in the catalytic domain of F(1) is coupled via a rotary mechanism of the central stalk subunits to proton translocation.</text>
</comment>
<organism evidence="13">
    <name type="scientific">marine metagenome</name>
    <dbReference type="NCBI Taxonomy" id="408172"/>
    <lineage>
        <taxon>unclassified sequences</taxon>
        <taxon>metagenomes</taxon>
        <taxon>ecological metagenomes</taxon>
    </lineage>
</organism>
<evidence type="ECO:0000256" key="5">
    <source>
        <dbReference type="ARBA" id="ARBA00022692"/>
    </source>
</evidence>
<protein>
    <recommendedName>
        <fullName evidence="14">ATP synthase YMF19-like N-terminal domain-containing protein</fullName>
    </recommendedName>
</protein>
<dbReference type="HAMAP" id="MF_01398">
    <property type="entry name" value="ATP_synth_b_bprime"/>
    <property type="match status" value="1"/>
</dbReference>
<evidence type="ECO:0008006" key="14">
    <source>
        <dbReference type="Google" id="ProtNLM"/>
    </source>
</evidence>
<feature type="transmembrane region" description="Helical" evidence="12">
    <location>
        <begin position="6"/>
        <end position="29"/>
    </location>
</feature>
<evidence type="ECO:0000256" key="1">
    <source>
        <dbReference type="ARBA" id="ARBA00004167"/>
    </source>
</evidence>
<keyword evidence="4" id="KW-0138">CF(0)</keyword>
<evidence type="ECO:0000256" key="12">
    <source>
        <dbReference type="SAM" id="Phobius"/>
    </source>
</evidence>
<keyword evidence="5 12" id="KW-0812">Transmembrane</keyword>
<feature type="region of interest" description="Disordered" evidence="11">
    <location>
        <begin position="75"/>
        <end position="94"/>
    </location>
</feature>
<gene>
    <name evidence="13" type="ORF">METZ01_LOCUS103865</name>
</gene>
<dbReference type="InterPro" id="IPR050059">
    <property type="entry name" value="ATP_synthase_B_chain"/>
</dbReference>
<keyword evidence="6" id="KW-0375">Hydrogen ion transport</keyword>
<reference evidence="13" key="1">
    <citation type="submission" date="2018-05" db="EMBL/GenBank/DDBJ databases">
        <authorList>
            <person name="Lanie J.A."/>
            <person name="Ng W.-L."/>
            <person name="Kazmierczak K.M."/>
            <person name="Andrzejewski T.M."/>
            <person name="Davidsen T.M."/>
            <person name="Wayne K.J."/>
            <person name="Tettelin H."/>
            <person name="Glass J.I."/>
            <person name="Rusch D."/>
            <person name="Podicherti R."/>
            <person name="Tsui H.-C.T."/>
            <person name="Winkler M.E."/>
        </authorList>
    </citation>
    <scope>NUCLEOTIDE SEQUENCE</scope>
</reference>
<dbReference type="GO" id="GO:0015986">
    <property type="term" value="P:proton motive force-driven ATP synthesis"/>
    <property type="evidence" value="ECO:0007669"/>
    <property type="project" value="InterPro"/>
</dbReference>
<dbReference type="Pfam" id="PF00430">
    <property type="entry name" value="ATP-synt_B"/>
    <property type="match status" value="1"/>
</dbReference>
<evidence type="ECO:0000313" key="13">
    <source>
        <dbReference type="EMBL" id="SVA51011.1"/>
    </source>
</evidence>
<evidence type="ECO:0000256" key="7">
    <source>
        <dbReference type="ARBA" id="ARBA00022989"/>
    </source>
</evidence>
<dbReference type="GO" id="GO:0045259">
    <property type="term" value="C:proton-transporting ATP synthase complex"/>
    <property type="evidence" value="ECO:0007669"/>
    <property type="project" value="UniProtKB-KW"/>
</dbReference>